<dbReference type="InterPro" id="IPR012382">
    <property type="entry name" value="CobI/CbiL"/>
</dbReference>
<name>A0AAU7VJM3_9FIRM</name>
<organism evidence="9">
    <name type="scientific">Proteinivorax tanatarense</name>
    <dbReference type="NCBI Taxonomy" id="1260629"/>
    <lineage>
        <taxon>Bacteria</taxon>
        <taxon>Bacillati</taxon>
        <taxon>Bacillota</taxon>
        <taxon>Clostridia</taxon>
        <taxon>Eubacteriales</taxon>
        <taxon>Proteinivoracaceae</taxon>
        <taxon>Proteinivorax</taxon>
    </lineage>
</organism>
<evidence type="ECO:0000313" key="9">
    <source>
        <dbReference type="EMBL" id="XBX74298.1"/>
    </source>
</evidence>
<dbReference type="RefSeq" id="WP_350343052.1">
    <property type="nucleotide sequence ID" value="NZ_CP158367.1"/>
</dbReference>
<dbReference type="InterPro" id="IPR014776">
    <property type="entry name" value="4pyrrole_Mease_sub2"/>
</dbReference>
<dbReference type="Gene3D" id="3.30.950.10">
    <property type="entry name" value="Methyltransferase, Cobalt-precorrin-4 Transmethylase, Domain 2"/>
    <property type="match status" value="1"/>
</dbReference>
<dbReference type="PANTHER" id="PTHR43467:SF2">
    <property type="entry name" value="COBALT-PRECORRIN-2 C(20)-METHYLTRANSFERASE"/>
    <property type="match status" value="1"/>
</dbReference>
<reference evidence="9" key="1">
    <citation type="journal article" date="2013" name="Extremophiles">
        <title>Proteinivorax tanatarense gen. nov., sp. nov., an anaerobic, haloalkaliphilic, proteolytic bacterium isolated from a decaying algal bloom, and proposal of Proteinivoraceae fam. nov.</title>
        <authorList>
            <person name="Kevbrin V."/>
            <person name="Boltyanskaya Y."/>
            <person name="Zhilina T."/>
            <person name="Kolganova T."/>
            <person name="Lavrentjeva E."/>
            <person name="Kuznetsov B."/>
        </authorList>
    </citation>
    <scope>NUCLEOTIDE SEQUENCE</scope>
    <source>
        <strain evidence="9">Z-910T</strain>
    </source>
</reference>
<evidence type="ECO:0000256" key="5">
    <source>
        <dbReference type="ARBA" id="ARBA00022679"/>
    </source>
</evidence>
<dbReference type="Pfam" id="PF00590">
    <property type="entry name" value="TP_methylase"/>
    <property type="match status" value="1"/>
</dbReference>
<protein>
    <submittedName>
        <fullName evidence="9">Precorrin-2 C(20)-methyltransferase</fullName>
        <ecNumber evidence="9">2.1.1.130</ecNumber>
    </submittedName>
</protein>
<dbReference type="AlphaFoldDB" id="A0AAU7VJM3"/>
<dbReference type="GO" id="GO:0032259">
    <property type="term" value="P:methylation"/>
    <property type="evidence" value="ECO:0007669"/>
    <property type="project" value="UniProtKB-KW"/>
</dbReference>
<dbReference type="InterPro" id="IPR035996">
    <property type="entry name" value="4pyrrol_Methylase_sf"/>
</dbReference>
<proteinExistence type="inferred from homology"/>
<keyword evidence="3" id="KW-0169">Cobalamin biosynthesis</keyword>
<dbReference type="Gene3D" id="3.40.1010.10">
    <property type="entry name" value="Cobalt-precorrin-4 Transmethylase, Domain 1"/>
    <property type="match status" value="1"/>
</dbReference>
<evidence type="ECO:0000256" key="1">
    <source>
        <dbReference type="ARBA" id="ARBA00004953"/>
    </source>
</evidence>
<comment type="pathway">
    <text evidence="1">Cofactor biosynthesis; adenosylcobalamin biosynthesis.</text>
</comment>
<dbReference type="GO" id="GO:0009236">
    <property type="term" value="P:cobalamin biosynthetic process"/>
    <property type="evidence" value="ECO:0007669"/>
    <property type="project" value="UniProtKB-UniRule"/>
</dbReference>
<reference evidence="9" key="2">
    <citation type="submission" date="2024-06" db="EMBL/GenBank/DDBJ databases">
        <authorList>
            <person name="Petrova K.O."/>
            <person name="Toshchakov S.V."/>
            <person name="Boltjanskaja Y.V."/>
            <person name="Kevbrin V."/>
        </authorList>
    </citation>
    <scope>NUCLEOTIDE SEQUENCE</scope>
    <source>
        <strain evidence="9">Z-910T</strain>
    </source>
</reference>
<evidence type="ECO:0000256" key="6">
    <source>
        <dbReference type="ARBA" id="ARBA00022691"/>
    </source>
</evidence>
<sequence>MEKILYGIGVGPGDPDLITLKAIKALEKVNVVITPKIDDNNTSIALEIANKFIGEKTKIVQLVFPMTNDSDKLSKSWIENAEKINYLINTHKKVAFLTLGDPTTYSTYMYVLPHLKDKEIKIETIPGVNSFCSIASRVNTSLCSGNETICIIPLIEEKELKNAIDTFDNIIVMKPSKKNKELADILKEKKLENNFVLVSKCHREGELISYDIGDLYKKVPYLSTVLIKRRGV</sequence>
<gene>
    <name evidence="9" type="primary">cobI</name>
    <name evidence="9" type="ORF">PRVXT_002329</name>
</gene>
<dbReference type="EC" id="2.1.1.130" evidence="9"/>
<dbReference type="EMBL" id="CP158367">
    <property type="protein sequence ID" value="XBX74298.1"/>
    <property type="molecule type" value="Genomic_DNA"/>
</dbReference>
<feature type="domain" description="Tetrapyrrole methylase" evidence="8">
    <location>
        <begin position="5"/>
        <end position="206"/>
    </location>
</feature>
<dbReference type="InterPro" id="IPR006364">
    <property type="entry name" value="CobI/CbiL/CobIJ_dom"/>
</dbReference>
<dbReference type="PIRSF" id="PIRSF036427">
    <property type="entry name" value="Precrrn-2_mtase"/>
    <property type="match status" value="1"/>
</dbReference>
<dbReference type="SUPFAM" id="SSF53790">
    <property type="entry name" value="Tetrapyrrole methylase"/>
    <property type="match status" value="1"/>
</dbReference>
<accession>A0AAU7VJM3</accession>
<evidence type="ECO:0000256" key="3">
    <source>
        <dbReference type="ARBA" id="ARBA00022573"/>
    </source>
</evidence>
<dbReference type="CDD" id="cd11645">
    <property type="entry name" value="Precorrin_2_C20_MT"/>
    <property type="match status" value="1"/>
</dbReference>
<comment type="similarity">
    <text evidence="2 7">Belongs to the precorrin methyltransferase family.</text>
</comment>
<dbReference type="GO" id="GO:0030788">
    <property type="term" value="F:precorrin-2 C20-methyltransferase activity"/>
    <property type="evidence" value="ECO:0007669"/>
    <property type="project" value="UniProtKB-EC"/>
</dbReference>
<evidence type="ECO:0000256" key="4">
    <source>
        <dbReference type="ARBA" id="ARBA00022603"/>
    </source>
</evidence>
<dbReference type="NCBIfam" id="TIGR01467">
    <property type="entry name" value="cobI_cbiL"/>
    <property type="match status" value="1"/>
</dbReference>
<dbReference type="InterPro" id="IPR000878">
    <property type="entry name" value="4pyrrol_Mease"/>
</dbReference>
<evidence type="ECO:0000256" key="2">
    <source>
        <dbReference type="ARBA" id="ARBA00005879"/>
    </source>
</evidence>
<evidence type="ECO:0000259" key="8">
    <source>
        <dbReference type="Pfam" id="PF00590"/>
    </source>
</evidence>
<keyword evidence="4 9" id="KW-0489">Methyltransferase</keyword>
<keyword evidence="5 9" id="KW-0808">Transferase</keyword>
<dbReference type="PANTHER" id="PTHR43467">
    <property type="entry name" value="COBALT-PRECORRIN-2 C(20)-METHYLTRANSFERASE"/>
    <property type="match status" value="1"/>
</dbReference>
<evidence type="ECO:0000256" key="7">
    <source>
        <dbReference type="PIRNR" id="PIRNR036427"/>
    </source>
</evidence>
<keyword evidence="6" id="KW-0949">S-adenosyl-L-methionine</keyword>
<dbReference type="InterPro" id="IPR014777">
    <property type="entry name" value="4pyrrole_Mease_sub1"/>
</dbReference>